<dbReference type="GO" id="GO:0031902">
    <property type="term" value="C:late endosome membrane"/>
    <property type="evidence" value="ECO:0007669"/>
    <property type="project" value="UniProtKB-SubCell"/>
</dbReference>
<comment type="caution">
    <text evidence="7">The sequence shown here is derived from an EMBL/GenBank/DDBJ whole genome shotgun (WGS) entry which is preliminary data.</text>
</comment>
<dbReference type="Gene3D" id="2.130.10.10">
    <property type="entry name" value="YVTN repeat-like/Quinoprotein amine dehydrogenase"/>
    <property type="match status" value="2"/>
</dbReference>
<organism evidence="7 8">
    <name type="scientific">Ranatra chinensis</name>
    <dbReference type="NCBI Taxonomy" id="642074"/>
    <lineage>
        <taxon>Eukaryota</taxon>
        <taxon>Metazoa</taxon>
        <taxon>Ecdysozoa</taxon>
        <taxon>Arthropoda</taxon>
        <taxon>Hexapoda</taxon>
        <taxon>Insecta</taxon>
        <taxon>Pterygota</taxon>
        <taxon>Neoptera</taxon>
        <taxon>Paraneoptera</taxon>
        <taxon>Hemiptera</taxon>
        <taxon>Heteroptera</taxon>
        <taxon>Panheteroptera</taxon>
        <taxon>Nepomorpha</taxon>
        <taxon>Nepidae</taxon>
        <taxon>Ranatrinae</taxon>
        <taxon>Ranatra</taxon>
    </lineage>
</organism>
<reference evidence="7 8" key="1">
    <citation type="submission" date="2024-07" db="EMBL/GenBank/DDBJ databases">
        <title>Chromosome-level genome assembly of the water stick insect Ranatra chinensis (Heteroptera: Nepidae).</title>
        <authorList>
            <person name="Liu X."/>
        </authorList>
    </citation>
    <scope>NUCLEOTIDE SEQUENCE [LARGE SCALE GENOMIC DNA]</scope>
    <source>
        <strain evidence="7">Cailab_2021Rc</strain>
        <tissue evidence="7">Muscle</tissue>
    </source>
</reference>
<feature type="domain" description="Anaphase-promoting complex subunit 4-like WD40" evidence="6">
    <location>
        <begin position="193"/>
        <end position="244"/>
    </location>
</feature>
<feature type="non-terminal residue" evidence="7">
    <location>
        <position position="1"/>
    </location>
</feature>
<dbReference type="InterPro" id="IPR024977">
    <property type="entry name" value="Apc4-like_WD40_dom"/>
</dbReference>
<dbReference type="InterPro" id="IPR015943">
    <property type="entry name" value="WD40/YVTN_repeat-like_dom_sf"/>
</dbReference>
<dbReference type="EMBL" id="JBFDAA010000005">
    <property type="protein sequence ID" value="KAL1132580.1"/>
    <property type="molecule type" value="Genomic_DNA"/>
</dbReference>
<dbReference type="SMART" id="SM00320">
    <property type="entry name" value="WD40"/>
    <property type="match status" value="5"/>
</dbReference>
<dbReference type="PROSITE" id="PS50082">
    <property type="entry name" value="WD_REPEATS_2"/>
    <property type="match status" value="1"/>
</dbReference>
<evidence type="ECO:0000256" key="3">
    <source>
        <dbReference type="ARBA" id="ARBA00021116"/>
    </source>
</evidence>
<protein>
    <recommendedName>
        <fullName evidence="3">WD repeat-containing protein 91</fullName>
    </recommendedName>
</protein>
<sequence length="362" mass="39670">SSTESVPKRSLSLDSRSRRTVGRDVSLDNVDRRSSSKKDNFLLLSQEKMTEHKAAVTQCRFNALGSLVASCDIDGVVKVWSTAPTPKVLSTMQYNEGLISLGWVAKNERFFVTGSKNGFLRLHDTKENKTVWDIGSEESPHLGDMQIVSVCCSPTENSVACSAVNTNYNVGKLLIFDIKSRKLERYLTFTMEPGLIANCCLYNHNGTLLMAGCSDGQIRALDLRHSECLNNWEIHDGSPITAMQITSDHNTCFTMGTDHKLTRHSLMQTSGECWSATLPKCHSTHGTQGFSLHQTDKHVLTACGHTGANIFQVTNGGLQLMLHLGGHRSPLTACDWTTANQCTTCLSASSDGKIKISTILTP</sequence>
<keyword evidence="4" id="KW-0853">WD repeat</keyword>
<evidence type="ECO:0000313" key="8">
    <source>
        <dbReference type="Proteomes" id="UP001558652"/>
    </source>
</evidence>
<proteinExistence type="predicted"/>
<keyword evidence="8" id="KW-1185">Reference proteome</keyword>
<dbReference type="InterPro" id="IPR001680">
    <property type="entry name" value="WD40_rpt"/>
</dbReference>
<gene>
    <name evidence="7" type="ORF">AAG570_010532</name>
</gene>
<dbReference type="InterPro" id="IPR036322">
    <property type="entry name" value="WD40_repeat_dom_sf"/>
</dbReference>
<dbReference type="Proteomes" id="UP001558652">
    <property type="component" value="Unassembled WGS sequence"/>
</dbReference>
<dbReference type="Pfam" id="PF12894">
    <property type="entry name" value="ANAPC4_WD40"/>
    <property type="match status" value="1"/>
</dbReference>
<accession>A0ABD0YN36</accession>
<evidence type="ECO:0000313" key="7">
    <source>
        <dbReference type="EMBL" id="KAL1132580.1"/>
    </source>
</evidence>
<feature type="region of interest" description="Disordered" evidence="5">
    <location>
        <begin position="1"/>
        <end position="32"/>
    </location>
</feature>
<dbReference type="PANTHER" id="PTHR13083:SF3">
    <property type="entry name" value="WD REPEAT-CONTAINING PROTEIN 91"/>
    <property type="match status" value="1"/>
</dbReference>
<feature type="repeat" description="WD" evidence="4">
    <location>
        <begin position="49"/>
        <end position="90"/>
    </location>
</feature>
<name>A0ABD0YN36_9HEMI</name>
<feature type="compositionally biased region" description="Basic and acidic residues" evidence="5">
    <location>
        <begin position="15"/>
        <end position="32"/>
    </location>
</feature>
<comment type="subcellular location">
    <subcellularLocation>
        <location evidence="1">Early endosome membrane</location>
        <topology evidence="1">Peripheral membrane protein</topology>
    </subcellularLocation>
    <subcellularLocation>
        <location evidence="2">Late endosome membrane</location>
    </subcellularLocation>
</comment>
<dbReference type="SUPFAM" id="SSF50978">
    <property type="entry name" value="WD40 repeat-like"/>
    <property type="match status" value="1"/>
</dbReference>
<dbReference type="InterPro" id="IPR039724">
    <property type="entry name" value="WDR91"/>
</dbReference>
<dbReference type="AlphaFoldDB" id="A0ABD0YN36"/>
<evidence type="ECO:0000256" key="5">
    <source>
        <dbReference type="SAM" id="MobiDB-lite"/>
    </source>
</evidence>
<dbReference type="GO" id="GO:0031901">
    <property type="term" value="C:early endosome membrane"/>
    <property type="evidence" value="ECO:0007669"/>
    <property type="project" value="UniProtKB-SubCell"/>
</dbReference>
<evidence type="ECO:0000256" key="4">
    <source>
        <dbReference type="PROSITE-ProRule" id="PRU00221"/>
    </source>
</evidence>
<evidence type="ECO:0000256" key="2">
    <source>
        <dbReference type="ARBA" id="ARBA00004414"/>
    </source>
</evidence>
<dbReference type="PANTHER" id="PTHR13083">
    <property type="entry name" value="WD REPEAT-CONTAINING PROTEIN 91"/>
    <property type="match status" value="1"/>
</dbReference>
<dbReference type="PROSITE" id="PS50294">
    <property type="entry name" value="WD_REPEATS_REGION"/>
    <property type="match status" value="1"/>
</dbReference>
<evidence type="ECO:0000256" key="1">
    <source>
        <dbReference type="ARBA" id="ARBA00004220"/>
    </source>
</evidence>
<dbReference type="Pfam" id="PF00400">
    <property type="entry name" value="WD40"/>
    <property type="match status" value="2"/>
</dbReference>
<evidence type="ECO:0000259" key="6">
    <source>
        <dbReference type="Pfam" id="PF12894"/>
    </source>
</evidence>